<dbReference type="InterPro" id="IPR036388">
    <property type="entry name" value="WH-like_DNA-bd_sf"/>
</dbReference>
<dbReference type="SUPFAM" id="SSF46785">
    <property type="entry name" value="Winged helix' DNA-binding domain"/>
    <property type="match status" value="1"/>
</dbReference>
<dbReference type="PANTHER" id="PTHR33169">
    <property type="entry name" value="PADR-FAMILY TRANSCRIPTIONAL REGULATOR"/>
    <property type="match status" value="1"/>
</dbReference>
<feature type="domain" description="Transcription regulator PadR N-terminal" evidence="1">
    <location>
        <begin position="14"/>
        <end position="89"/>
    </location>
</feature>
<dbReference type="Proteomes" id="UP001236014">
    <property type="component" value="Chromosome"/>
</dbReference>
<proteinExistence type="predicted"/>
<gene>
    <name evidence="2" type="ORF">QRX50_07540</name>
</gene>
<dbReference type="Pfam" id="PF03551">
    <property type="entry name" value="PadR"/>
    <property type="match status" value="1"/>
</dbReference>
<dbReference type="PANTHER" id="PTHR33169:SF27">
    <property type="entry name" value="TRANSCRIPTIONAL REGULATOR PADR FAMILY PROTEIN"/>
    <property type="match status" value="1"/>
</dbReference>
<evidence type="ECO:0000313" key="3">
    <source>
        <dbReference type="Proteomes" id="UP001236014"/>
    </source>
</evidence>
<dbReference type="KEGG" id="acab:QRX50_07540"/>
<evidence type="ECO:0000259" key="1">
    <source>
        <dbReference type="Pfam" id="PF03551"/>
    </source>
</evidence>
<keyword evidence="3" id="KW-1185">Reference proteome</keyword>
<evidence type="ECO:0000313" key="2">
    <source>
        <dbReference type="EMBL" id="WIX83847.1"/>
    </source>
</evidence>
<name>A0A9Y2N2A8_9PSEU</name>
<accession>A0A9Y2N2A8</accession>
<protein>
    <submittedName>
        <fullName evidence="2">PadR family transcriptional regulator</fullName>
    </submittedName>
</protein>
<dbReference type="InterPro" id="IPR005149">
    <property type="entry name" value="Tscrpt_reg_PadR_N"/>
</dbReference>
<dbReference type="Gene3D" id="1.10.10.10">
    <property type="entry name" value="Winged helix-like DNA-binding domain superfamily/Winged helix DNA-binding domain"/>
    <property type="match status" value="1"/>
</dbReference>
<reference evidence="2 3" key="1">
    <citation type="submission" date="2023-06" db="EMBL/GenBank/DDBJ databases">
        <authorList>
            <person name="Oyuntsetseg B."/>
            <person name="Kim S.B."/>
        </authorList>
    </citation>
    <scope>NUCLEOTIDE SEQUENCE [LARGE SCALE GENOMIC DNA]</scope>
    <source>
        <strain evidence="2 3">2-15</strain>
    </source>
</reference>
<dbReference type="EMBL" id="CP127294">
    <property type="protein sequence ID" value="WIX83847.1"/>
    <property type="molecule type" value="Genomic_DNA"/>
</dbReference>
<dbReference type="InterPro" id="IPR052509">
    <property type="entry name" value="Metal_resp_DNA-bind_regulator"/>
</dbReference>
<sequence>MKRRKVGNMLGLAVLSALVERPMHPYEMASVLRERGKDTDMKIKWGSLYTVVGNLEKHGFVATVESVRDGARPERTIYRLTDAGRAELEDWVAELLAEPDLEPTKFQAGLSIMASLGPDEVADLLTKRLTALEKRLAERAAVLEASRAEVPRLFLVEGEYELVLLRAEIDWVRGLRDDLATSALPGVAEWRHYRETGELPEDLTAFAEGGQE</sequence>
<organism evidence="2 3">
    <name type="scientific">Amycolatopsis carbonis</name>
    <dbReference type="NCBI Taxonomy" id="715471"/>
    <lineage>
        <taxon>Bacteria</taxon>
        <taxon>Bacillati</taxon>
        <taxon>Actinomycetota</taxon>
        <taxon>Actinomycetes</taxon>
        <taxon>Pseudonocardiales</taxon>
        <taxon>Pseudonocardiaceae</taxon>
        <taxon>Amycolatopsis</taxon>
    </lineage>
</organism>
<dbReference type="InterPro" id="IPR036390">
    <property type="entry name" value="WH_DNA-bd_sf"/>
</dbReference>
<dbReference type="AlphaFoldDB" id="A0A9Y2N2A8"/>